<dbReference type="Gene3D" id="3.40.50.2000">
    <property type="entry name" value="Glycogen Phosphorylase B"/>
    <property type="match status" value="1"/>
</dbReference>
<dbReference type="AlphaFoldDB" id="A0A917BGQ5"/>
<reference evidence="4" key="2">
    <citation type="submission" date="2020-09" db="EMBL/GenBank/DDBJ databases">
        <authorList>
            <person name="Sun Q."/>
            <person name="Zhou Y."/>
        </authorList>
    </citation>
    <scope>NUCLEOTIDE SEQUENCE</scope>
    <source>
        <strain evidence="4">CGMCC 1.16067</strain>
    </source>
</reference>
<organism evidence="4 5">
    <name type="scientific">Marmoricola endophyticus</name>
    <dbReference type="NCBI Taxonomy" id="2040280"/>
    <lineage>
        <taxon>Bacteria</taxon>
        <taxon>Bacillati</taxon>
        <taxon>Actinomycetota</taxon>
        <taxon>Actinomycetes</taxon>
        <taxon>Propionibacteriales</taxon>
        <taxon>Nocardioidaceae</taxon>
        <taxon>Marmoricola</taxon>
    </lineage>
</organism>
<accession>A0A917BGQ5</accession>
<sequence>MTSVTGQWVLLCSGDDRSVDDVRAAHGLADALVARGHTVRVLEPARWLEADGADVVVVTTPAAEPSYAANAWRIAWVGEQVERWAAAPHLPAYDQVLATSPLSAERLRRATDRAGEVLMRGCDPGATGAGPADPAPDEDAARGTGHLSCAWLASVAAGETPETAGRLGLRAAGLLGLDADERRRTVRERHAWARRAEEIVRLVEAGRGRGPAPRHPVHFWPDYTSGNPIQSMMYAALGDVDAYPVAVPGTLADWLERRTPRAQGLVLHLHWTAPILQNCRSAVDALVALRRTLTALEGYVGAGGRMAWTIHNVLPHDVKWRWAELELAQWLADHAERVHVMAPVTVREARPFYVVDPARVVQVDLSSYEGVYPRWIGRQEARRRLGLEPHHRVLTAVGGIRAYKGLNRMLDVFAAMAAEDPDLRLLVAGQPSGDGIEELRERCEADPRVVARFGFVADADLQVWMHAADLAVLPYRAILNSAAFTLAHTFGLPVVGPAAGGLLEWDHVDHVRLFDPADDGSLEETLRTAVTDLVVDETRAARAHEAARAASLRLHPDRMADGLAEMIGSLVVG</sequence>
<comment type="caution">
    <text evidence="4">The sequence shown here is derived from an EMBL/GenBank/DDBJ whole genome shotgun (WGS) entry which is preliminary data.</text>
</comment>
<dbReference type="Proteomes" id="UP000649179">
    <property type="component" value="Unassembled WGS sequence"/>
</dbReference>
<evidence type="ECO:0000256" key="2">
    <source>
        <dbReference type="ARBA" id="ARBA00022679"/>
    </source>
</evidence>
<dbReference type="EMBL" id="BMKQ01000001">
    <property type="protein sequence ID" value="GGF39078.1"/>
    <property type="molecule type" value="Genomic_DNA"/>
</dbReference>
<keyword evidence="5" id="KW-1185">Reference proteome</keyword>
<gene>
    <name evidence="4" type="ORF">GCM10011519_10870</name>
</gene>
<evidence type="ECO:0000313" key="4">
    <source>
        <dbReference type="EMBL" id="GGF39078.1"/>
    </source>
</evidence>
<keyword evidence="1" id="KW-0328">Glycosyltransferase</keyword>
<dbReference type="SUPFAM" id="SSF53756">
    <property type="entry name" value="UDP-Glycosyltransferase/glycogen phosphorylase"/>
    <property type="match status" value="1"/>
</dbReference>
<feature type="region of interest" description="Disordered" evidence="3">
    <location>
        <begin position="120"/>
        <end position="143"/>
    </location>
</feature>
<protein>
    <recommendedName>
        <fullName evidence="6">Glycosyltransferase</fullName>
    </recommendedName>
</protein>
<dbReference type="RefSeq" id="WP_188778882.1">
    <property type="nucleotide sequence ID" value="NZ_BMKQ01000001.1"/>
</dbReference>
<proteinExistence type="predicted"/>
<reference evidence="4" key="1">
    <citation type="journal article" date="2014" name="Int. J. Syst. Evol. Microbiol.">
        <title>Complete genome sequence of Corynebacterium casei LMG S-19264T (=DSM 44701T), isolated from a smear-ripened cheese.</title>
        <authorList>
            <consortium name="US DOE Joint Genome Institute (JGI-PGF)"/>
            <person name="Walter F."/>
            <person name="Albersmeier A."/>
            <person name="Kalinowski J."/>
            <person name="Ruckert C."/>
        </authorList>
    </citation>
    <scope>NUCLEOTIDE SEQUENCE</scope>
    <source>
        <strain evidence="4">CGMCC 1.16067</strain>
    </source>
</reference>
<evidence type="ECO:0000313" key="5">
    <source>
        <dbReference type="Proteomes" id="UP000649179"/>
    </source>
</evidence>
<dbReference type="Pfam" id="PF13692">
    <property type="entry name" value="Glyco_trans_1_4"/>
    <property type="match status" value="1"/>
</dbReference>
<evidence type="ECO:0000256" key="1">
    <source>
        <dbReference type="ARBA" id="ARBA00022676"/>
    </source>
</evidence>
<keyword evidence="2" id="KW-0808">Transferase</keyword>
<dbReference type="PANTHER" id="PTHR12526:SF510">
    <property type="entry name" value="D-INOSITOL 3-PHOSPHATE GLYCOSYLTRANSFERASE"/>
    <property type="match status" value="1"/>
</dbReference>
<evidence type="ECO:0000256" key="3">
    <source>
        <dbReference type="SAM" id="MobiDB-lite"/>
    </source>
</evidence>
<name>A0A917BGQ5_9ACTN</name>
<evidence type="ECO:0008006" key="6">
    <source>
        <dbReference type="Google" id="ProtNLM"/>
    </source>
</evidence>
<dbReference type="GO" id="GO:0016757">
    <property type="term" value="F:glycosyltransferase activity"/>
    <property type="evidence" value="ECO:0007669"/>
    <property type="project" value="UniProtKB-KW"/>
</dbReference>
<feature type="compositionally biased region" description="Low complexity" evidence="3">
    <location>
        <begin position="121"/>
        <end position="132"/>
    </location>
</feature>
<dbReference type="PANTHER" id="PTHR12526">
    <property type="entry name" value="GLYCOSYLTRANSFERASE"/>
    <property type="match status" value="1"/>
</dbReference>
<dbReference type="CDD" id="cd03801">
    <property type="entry name" value="GT4_PimA-like"/>
    <property type="match status" value="1"/>
</dbReference>